<evidence type="ECO:0000256" key="1">
    <source>
        <dbReference type="ARBA" id="ARBA00022801"/>
    </source>
</evidence>
<dbReference type="Proteomes" id="UP001521184">
    <property type="component" value="Unassembled WGS sequence"/>
</dbReference>
<organism evidence="4 5">
    <name type="scientific">Diplodia intermedia</name>
    <dbReference type="NCBI Taxonomy" id="856260"/>
    <lineage>
        <taxon>Eukaryota</taxon>
        <taxon>Fungi</taxon>
        <taxon>Dikarya</taxon>
        <taxon>Ascomycota</taxon>
        <taxon>Pezizomycotina</taxon>
        <taxon>Dothideomycetes</taxon>
        <taxon>Dothideomycetes incertae sedis</taxon>
        <taxon>Botryosphaeriales</taxon>
        <taxon>Botryosphaeriaceae</taxon>
        <taxon>Diplodia</taxon>
    </lineage>
</organism>
<evidence type="ECO:0000259" key="3">
    <source>
        <dbReference type="Pfam" id="PF03959"/>
    </source>
</evidence>
<evidence type="ECO:0000313" key="5">
    <source>
        <dbReference type="Proteomes" id="UP001521184"/>
    </source>
</evidence>
<dbReference type="PANTHER" id="PTHR48070:SF6">
    <property type="entry name" value="ESTERASE OVCA2"/>
    <property type="match status" value="1"/>
</dbReference>
<dbReference type="PANTHER" id="PTHR48070">
    <property type="entry name" value="ESTERASE OVCA2"/>
    <property type="match status" value="1"/>
</dbReference>
<keyword evidence="5" id="KW-1185">Reference proteome</keyword>
<dbReference type="InterPro" id="IPR050593">
    <property type="entry name" value="LovG"/>
</dbReference>
<dbReference type="SUPFAM" id="SSF53474">
    <property type="entry name" value="alpha/beta-Hydrolases"/>
    <property type="match status" value="1"/>
</dbReference>
<keyword evidence="1" id="KW-0378">Hydrolase</keyword>
<reference evidence="4 5" key="1">
    <citation type="journal article" date="2023" name="Plant Dis.">
        <title>First Report of Diplodia intermedia Causing Canker and Dieback Diseases on Apple Trees in Canada.</title>
        <authorList>
            <person name="Ellouze W."/>
            <person name="Ilyukhin E."/>
            <person name="Sulman M."/>
            <person name="Ali S."/>
        </authorList>
    </citation>
    <scope>NUCLEOTIDE SEQUENCE [LARGE SCALE GENOMIC DNA]</scope>
    <source>
        <strain evidence="4 5">M45-28</strain>
    </source>
</reference>
<dbReference type="InterPro" id="IPR005645">
    <property type="entry name" value="FSH-like_dom"/>
</dbReference>
<dbReference type="Gene3D" id="3.40.50.1820">
    <property type="entry name" value="alpha/beta hydrolase"/>
    <property type="match status" value="1"/>
</dbReference>
<gene>
    <name evidence="4" type="ORF">SLS58_005332</name>
</gene>
<protein>
    <recommendedName>
        <fullName evidence="3">Serine hydrolase domain-containing protein</fullName>
    </recommendedName>
</protein>
<feature type="domain" description="Serine hydrolase" evidence="3">
    <location>
        <begin position="15"/>
        <end position="254"/>
    </location>
</feature>
<dbReference type="Pfam" id="PF03959">
    <property type="entry name" value="FSH1"/>
    <property type="match status" value="1"/>
</dbReference>
<comment type="caution">
    <text evidence="4">The sequence shown here is derived from an EMBL/GenBank/DDBJ whole genome shotgun (WGS) entry which is preliminary data.</text>
</comment>
<evidence type="ECO:0000256" key="2">
    <source>
        <dbReference type="SAM" id="MobiDB-lite"/>
    </source>
</evidence>
<dbReference type="InterPro" id="IPR029058">
    <property type="entry name" value="AB_hydrolase_fold"/>
</dbReference>
<feature type="region of interest" description="Disordered" evidence="2">
    <location>
        <begin position="162"/>
        <end position="186"/>
    </location>
</feature>
<proteinExistence type="predicted"/>
<dbReference type="EMBL" id="JAKEKT020000032">
    <property type="protein sequence ID" value="KAL1642564.1"/>
    <property type="molecule type" value="Genomic_DNA"/>
</dbReference>
<sequence>MSVSRNFQRASSKMTVRILCLHGMGVNSNIFAAQTAYFRSILPPTYEFLFLPATQDCDVAAGISDIYPGPYRCWYDTPTTSNVQKAQDTILRYAKRAGPFDGVMGFSQGAALAASIMLRQELAGEAPPFKFAILMGSALPFSESTEHGIDLRVPFGSVVTRPTTSTHVPEHLRSGPTPGDSAASATVTEGFKARQAGAFYQMYHPSVDEVRIKIPTVHVIGAKDKWRLQSHDLVGLCAKETAFVLEHPEGHEMPPRIMSEELCDLIETVVALSHAGAGADGGVVEVGRL</sequence>
<name>A0ABR3TRI6_9PEZI</name>
<evidence type="ECO:0000313" key="4">
    <source>
        <dbReference type="EMBL" id="KAL1642564.1"/>
    </source>
</evidence>
<accession>A0ABR3TRI6</accession>